<dbReference type="GO" id="GO:0005524">
    <property type="term" value="F:ATP binding"/>
    <property type="evidence" value="ECO:0007669"/>
    <property type="project" value="InterPro"/>
</dbReference>
<dbReference type="PROSITE" id="PS52040">
    <property type="entry name" value="TOPO_IIA"/>
    <property type="match status" value="1"/>
</dbReference>
<evidence type="ECO:0000256" key="1">
    <source>
        <dbReference type="ARBA" id="ARBA00000185"/>
    </source>
</evidence>
<dbReference type="Gene3D" id="3.90.199.10">
    <property type="entry name" value="Topoisomerase II, domain 5"/>
    <property type="match status" value="1"/>
</dbReference>
<keyword evidence="6" id="KW-0413">Isomerase</keyword>
<dbReference type="NCBIfam" id="NF004044">
    <property type="entry name" value="PRK05561.1"/>
    <property type="match status" value="1"/>
</dbReference>
<dbReference type="FunFam" id="1.10.268.10:FF:000001">
    <property type="entry name" value="DNA gyrase subunit A"/>
    <property type="match status" value="1"/>
</dbReference>
<dbReference type="AlphaFoldDB" id="A0A381VF74"/>
<dbReference type="PANTHER" id="PTHR43493">
    <property type="entry name" value="DNA GYRASE/TOPOISOMERASE SUBUNIT A"/>
    <property type="match status" value="1"/>
</dbReference>
<dbReference type="GO" id="GO:0009330">
    <property type="term" value="C:DNA topoisomerase type II (double strand cut, ATP-hydrolyzing) complex"/>
    <property type="evidence" value="ECO:0007669"/>
    <property type="project" value="TreeGrafter"/>
</dbReference>
<dbReference type="SUPFAM" id="SSF56719">
    <property type="entry name" value="Type II DNA topoisomerase"/>
    <property type="match status" value="1"/>
</dbReference>
<evidence type="ECO:0000256" key="2">
    <source>
        <dbReference type="ARBA" id="ARBA00008263"/>
    </source>
</evidence>
<keyword evidence="5" id="KW-0238">DNA-binding</keyword>
<dbReference type="Pfam" id="PF00521">
    <property type="entry name" value="DNA_topoisoIV"/>
    <property type="match status" value="1"/>
</dbReference>
<reference evidence="8" key="1">
    <citation type="submission" date="2018-05" db="EMBL/GenBank/DDBJ databases">
        <authorList>
            <person name="Lanie J.A."/>
            <person name="Ng W.-L."/>
            <person name="Kazmierczak K.M."/>
            <person name="Andrzejewski T.M."/>
            <person name="Davidsen T.M."/>
            <person name="Wayne K.J."/>
            <person name="Tettelin H."/>
            <person name="Glass J.I."/>
            <person name="Rusch D."/>
            <person name="Podicherti R."/>
            <person name="Tsui H.-C.T."/>
            <person name="Winkler M.E."/>
        </authorList>
    </citation>
    <scope>NUCLEOTIDE SEQUENCE</scope>
</reference>
<dbReference type="Gene3D" id="1.10.268.10">
    <property type="entry name" value="Topoisomerase, domain 3"/>
    <property type="match status" value="1"/>
</dbReference>
<dbReference type="GO" id="GO:0006265">
    <property type="term" value="P:DNA topological change"/>
    <property type="evidence" value="ECO:0007669"/>
    <property type="project" value="InterPro"/>
</dbReference>
<feature type="domain" description="Topo IIA-type catalytic" evidence="7">
    <location>
        <begin position="44"/>
        <end position="511"/>
    </location>
</feature>
<dbReference type="GO" id="GO:0005737">
    <property type="term" value="C:cytoplasm"/>
    <property type="evidence" value="ECO:0007669"/>
    <property type="project" value="TreeGrafter"/>
</dbReference>
<gene>
    <name evidence="8" type="ORF">METZ01_LOCUS90917</name>
</gene>
<dbReference type="SMART" id="SM00434">
    <property type="entry name" value="TOP4c"/>
    <property type="match status" value="1"/>
</dbReference>
<dbReference type="CDD" id="cd00187">
    <property type="entry name" value="TOP4c"/>
    <property type="match status" value="1"/>
</dbReference>
<dbReference type="PANTHER" id="PTHR43493:SF5">
    <property type="entry name" value="DNA GYRASE SUBUNIT A, CHLOROPLASTIC_MITOCHONDRIAL"/>
    <property type="match status" value="1"/>
</dbReference>
<dbReference type="SUPFAM" id="SSF101904">
    <property type="entry name" value="GyrA/ParC C-terminal domain-like"/>
    <property type="match status" value="1"/>
</dbReference>
<evidence type="ECO:0000256" key="3">
    <source>
        <dbReference type="ARBA" id="ARBA00012895"/>
    </source>
</evidence>
<dbReference type="InterPro" id="IPR002205">
    <property type="entry name" value="Topo_IIA_dom_A"/>
</dbReference>
<dbReference type="GO" id="GO:0003677">
    <property type="term" value="F:DNA binding"/>
    <property type="evidence" value="ECO:0007669"/>
    <property type="project" value="UniProtKB-KW"/>
</dbReference>
<protein>
    <recommendedName>
        <fullName evidence="3">DNA topoisomerase (ATP-hydrolyzing)</fullName>
        <ecNumber evidence="3">5.6.2.2</ecNumber>
    </recommendedName>
</protein>
<feature type="non-terminal residue" evidence="8">
    <location>
        <position position="774"/>
    </location>
</feature>
<evidence type="ECO:0000256" key="5">
    <source>
        <dbReference type="ARBA" id="ARBA00023125"/>
    </source>
</evidence>
<dbReference type="Gene3D" id="3.30.1360.40">
    <property type="match status" value="1"/>
</dbReference>
<dbReference type="GO" id="GO:0003918">
    <property type="term" value="F:DNA topoisomerase type II (double strand cut, ATP-hydrolyzing) activity"/>
    <property type="evidence" value="ECO:0007669"/>
    <property type="project" value="UniProtKB-EC"/>
</dbReference>
<dbReference type="InterPro" id="IPR050220">
    <property type="entry name" value="Type_II_DNA_Topoisomerases"/>
</dbReference>
<dbReference type="EC" id="5.6.2.2" evidence="3"/>
<dbReference type="InterPro" id="IPR013757">
    <property type="entry name" value="Topo_IIA_A_a_sf"/>
</dbReference>
<dbReference type="EMBL" id="UINC01008457">
    <property type="protein sequence ID" value="SVA38063.1"/>
    <property type="molecule type" value="Genomic_DNA"/>
</dbReference>
<organism evidence="8">
    <name type="scientific">marine metagenome</name>
    <dbReference type="NCBI Taxonomy" id="408172"/>
    <lineage>
        <taxon>unclassified sequences</taxon>
        <taxon>metagenomes</taxon>
        <taxon>ecological metagenomes</taxon>
    </lineage>
</organism>
<dbReference type="Gene3D" id="2.120.10.90">
    <property type="entry name" value="DNA gyrase/topoisomerase IV, subunit A, C-terminal"/>
    <property type="match status" value="1"/>
</dbReference>
<name>A0A381VF74_9ZZZZ</name>
<evidence type="ECO:0000313" key="8">
    <source>
        <dbReference type="EMBL" id="SVA38063.1"/>
    </source>
</evidence>
<evidence type="ECO:0000256" key="4">
    <source>
        <dbReference type="ARBA" id="ARBA00023029"/>
    </source>
</evidence>
<evidence type="ECO:0000256" key="6">
    <source>
        <dbReference type="ARBA" id="ARBA00023235"/>
    </source>
</evidence>
<dbReference type="InterPro" id="IPR013760">
    <property type="entry name" value="Topo_IIA-like_dom_sf"/>
</dbReference>
<evidence type="ECO:0000259" key="7">
    <source>
        <dbReference type="PROSITE" id="PS52040"/>
    </source>
</evidence>
<dbReference type="Pfam" id="PF03989">
    <property type="entry name" value="DNA_gyraseA_C"/>
    <property type="match status" value="3"/>
</dbReference>
<dbReference type="InterPro" id="IPR035516">
    <property type="entry name" value="Gyrase/topoIV_suA_C"/>
</dbReference>
<comment type="catalytic activity">
    <reaction evidence="1">
        <text>ATP-dependent breakage, passage and rejoining of double-stranded DNA.</text>
        <dbReference type="EC" id="5.6.2.2"/>
    </reaction>
</comment>
<dbReference type="InterPro" id="IPR013758">
    <property type="entry name" value="Topo_IIA_A/C_ab"/>
</dbReference>
<proteinExistence type="inferred from homology"/>
<accession>A0A381VF74</accession>
<comment type="similarity">
    <text evidence="2">Belongs to the type II topoisomerase GyrA/ParC subunit family.</text>
</comment>
<keyword evidence="4" id="KW-0799">Topoisomerase</keyword>
<sequence>MAQQQKLLDDEAPFAREVVDVPVAEEMRESFLAYSLSVITSRAIPDVRDGLKPVQRRILYSMLRMGIRPDTPHRKSARVVGDTMGRYHPHGDSAIYDALVRMGQDFSRGIPFVDPQGNFGSLDDPPAAPRYTECRLSEAAMAMVRELDEDTVDFRPTYDGESEEPVVLPALLPGLLLNGTTGIAVGMATNMPTHNLEELYEAIKLVMTKRRPRPTTDELLALCPGPDFPSGGIVVDDGIREAYETGRGSIRIRARAEIESVGRGRQAIVVTELPYLVGPERIIAKLKELNEAGRLEGVDDFKNLTDRLGGLRIQILVRKGHNPQAVLGELYRLTPLEETFGINNVVLVDGVPHTLGFGDLCKHYVDHRLEVLVRRTRHRRGRAEDRLHIVEGLLIALDAIDEVVAIIRSSKDTAAARKALMKRFKLSQVQTDHILDMPLKRLTALEQIRFEEERDELSTTIADLQKLLKSKDRQRTTVLREFGEAVELFGRPRRTEVVHPDDLPVYETTEVADDVVDEACVVTLSTSGQIGRLHTDGAKRATPGRHDVLVASIVTRTTERITAVTSDGRALQVLAVELGDATGRTRGGGVAQVFGTNRGEAIHTVVAGGDEHLMLVTAEGVAKRLTLDEVRETRPGKTLLSLKPGDRVAAAFCSPAGVDMMIVASDGQVLRTAVDGISIQGRGAAGVAGMKLRPGSTVIGAGPVLGDDLLFTIGDDCSAKATPISDFDSKGRGGIGVRVGKPADGSELLLARIGQPLGLLALMAADDNPKKADP</sequence>
<dbReference type="InterPro" id="IPR006691">
    <property type="entry name" value="GyrA/parC_rep"/>
</dbReference>